<dbReference type="EMBL" id="AHAT01032788">
    <property type="status" value="NOT_ANNOTATED_CDS"/>
    <property type="molecule type" value="Genomic_DNA"/>
</dbReference>
<name>W5M481_LEPOC</name>
<comment type="pathway">
    <text evidence="1">Phospholipid metabolism; phosphatidylcholine biosynthesis.</text>
</comment>
<dbReference type="GO" id="GO:0006656">
    <property type="term" value="P:phosphatidylcholine biosynthetic process"/>
    <property type="evidence" value="ECO:0000318"/>
    <property type="project" value="GO_Central"/>
</dbReference>
<dbReference type="GO" id="GO:0008170">
    <property type="term" value="F:N-methyltransferase activity"/>
    <property type="evidence" value="ECO:0000318"/>
    <property type="project" value="GO_Central"/>
</dbReference>
<dbReference type="InterPro" id="IPR041698">
    <property type="entry name" value="Methyltransf_25"/>
</dbReference>
<evidence type="ECO:0000256" key="1">
    <source>
        <dbReference type="ARBA" id="ARBA00004969"/>
    </source>
</evidence>
<evidence type="ECO:0000256" key="3">
    <source>
        <dbReference type="ARBA" id="ARBA00022603"/>
    </source>
</evidence>
<comment type="catalytic activity">
    <reaction evidence="8">
        <text>N-methylethanolamine phosphate + S-adenosyl-L-methionine = N,N-dimethylethanolamine phosphate + S-adenosyl-L-homocysteine + H(+)</text>
        <dbReference type="Rhea" id="RHEA:25321"/>
        <dbReference type="ChEBI" id="CHEBI:15378"/>
        <dbReference type="ChEBI" id="CHEBI:57781"/>
        <dbReference type="ChEBI" id="CHEBI:57856"/>
        <dbReference type="ChEBI" id="CHEBI:58641"/>
        <dbReference type="ChEBI" id="CHEBI:59789"/>
        <dbReference type="EC" id="2.1.1.103"/>
    </reaction>
    <physiologicalReaction direction="left-to-right" evidence="8">
        <dbReference type="Rhea" id="RHEA:25322"/>
    </physiologicalReaction>
</comment>
<dbReference type="EMBL" id="AHAT01032784">
    <property type="status" value="NOT_ANNOTATED_CDS"/>
    <property type="molecule type" value="Genomic_DNA"/>
</dbReference>
<comment type="pathway">
    <text evidence="2">Lipid metabolism.</text>
</comment>
<dbReference type="SUPFAM" id="SSF53335">
    <property type="entry name" value="S-adenosyl-L-methionine-dependent methyltransferases"/>
    <property type="match status" value="1"/>
</dbReference>
<dbReference type="eggNOG" id="KOG1269">
    <property type="taxonomic scope" value="Eukaryota"/>
</dbReference>
<proteinExistence type="predicted"/>
<dbReference type="STRING" id="7918.ENSLOCP00000003189"/>
<dbReference type="Proteomes" id="UP000018468">
    <property type="component" value="Linkage group LG28"/>
</dbReference>
<organism evidence="10 11">
    <name type="scientific">Lepisosteus oculatus</name>
    <name type="common">Spotted gar</name>
    <dbReference type="NCBI Taxonomy" id="7918"/>
    <lineage>
        <taxon>Eukaryota</taxon>
        <taxon>Metazoa</taxon>
        <taxon>Chordata</taxon>
        <taxon>Craniata</taxon>
        <taxon>Vertebrata</taxon>
        <taxon>Euteleostomi</taxon>
        <taxon>Actinopterygii</taxon>
        <taxon>Neopterygii</taxon>
        <taxon>Holostei</taxon>
        <taxon>Semionotiformes</taxon>
        <taxon>Lepisosteidae</taxon>
        <taxon>Lepisosteus</taxon>
    </lineage>
</organism>
<evidence type="ECO:0000256" key="8">
    <source>
        <dbReference type="ARBA" id="ARBA00047841"/>
    </source>
</evidence>
<dbReference type="EMBL" id="AHAT01032783">
    <property type="status" value="NOT_ANNOTATED_CDS"/>
    <property type="molecule type" value="Genomic_DNA"/>
</dbReference>
<keyword evidence="4" id="KW-0808">Transferase</keyword>
<dbReference type="PANTHER" id="PTHR44307:SF2">
    <property type="entry name" value="PHOSPHOETHANOLAMINE METHYLTRANSFERASE ISOFORM X1"/>
    <property type="match status" value="1"/>
</dbReference>
<dbReference type="CDD" id="cd02440">
    <property type="entry name" value="AdoMet_MTases"/>
    <property type="match status" value="1"/>
</dbReference>
<dbReference type="HOGENOM" id="CLU_029163_0_0_1"/>
<keyword evidence="11" id="KW-1185">Reference proteome</keyword>
<reference evidence="11" key="1">
    <citation type="submission" date="2011-12" db="EMBL/GenBank/DDBJ databases">
        <title>The Draft Genome of Lepisosteus oculatus.</title>
        <authorList>
            <consortium name="The Broad Institute Genome Assembly &amp; Analysis Group"/>
            <consortium name="Computational R&amp;D Group"/>
            <consortium name="and Sequencing Platform"/>
            <person name="Di Palma F."/>
            <person name="Alfoldi J."/>
            <person name="Johnson J."/>
            <person name="Berlin A."/>
            <person name="Gnerre S."/>
            <person name="Jaffe D."/>
            <person name="MacCallum I."/>
            <person name="Young S."/>
            <person name="Walker B.J."/>
            <person name="Lander E.S."/>
            <person name="Lindblad-Toh K."/>
        </authorList>
    </citation>
    <scope>NUCLEOTIDE SEQUENCE [LARGE SCALE GENOMIC DNA]</scope>
</reference>
<evidence type="ECO:0000256" key="7">
    <source>
        <dbReference type="ARBA" id="ARBA00047622"/>
    </source>
</evidence>
<dbReference type="GeneTree" id="ENSGT00390000000610"/>
<dbReference type="EMBL" id="AHAT01032781">
    <property type="status" value="NOT_ANNOTATED_CDS"/>
    <property type="molecule type" value="Genomic_DNA"/>
</dbReference>
<keyword evidence="3" id="KW-0489">Methyltransferase</keyword>
<evidence type="ECO:0000313" key="10">
    <source>
        <dbReference type="Ensembl" id="ENSLOCP00000003189.1"/>
    </source>
</evidence>
<feature type="domain" description="Methyltransferase" evidence="9">
    <location>
        <begin position="230"/>
        <end position="326"/>
    </location>
</feature>
<evidence type="ECO:0000256" key="6">
    <source>
        <dbReference type="ARBA" id="ARBA00047619"/>
    </source>
</evidence>
<dbReference type="PANTHER" id="PTHR44307">
    <property type="entry name" value="PHOSPHOETHANOLAMINE METHYLTRANSFERASE"/>
    <property type="match status" value="1"/>
</dbReference>
<sequence length="402" mass="45110">CLRPAVVRHKMTEFWQEHSQQATVEEMMLDSNAQLLTQHELPEILALLPDLEGLTVLELGAGIGSGTESLLVFSSWSLSLCDSLTVFPYLCLHSEMTKSSAVYKLTLWVAQRPVSFALCPDGTYPPLTSGHQREGLQIPLYCCLIGMFPSPFQMKNNQNQLCWLLQKLPRDRSANGGFDTFQQFLDSQQYSRRGILRYEKIFGRGYVSTGGPSTTKEFVDLLNLSPGQRVLDVGCGIGGGDFYMAKTFGAQVLGMDLSSNMVEIAMERAQEEHLPLVREQLQSLHCQRKSFSQQYIVLCANPNCHRLGTPIRGGGSSAQSWLKPGGKLLISDYCCGEKPWSPQFEAYVCQRGYTLYTPQRYGKFLEEAGFGHVRAEDRTAQFIKVIKAELERAEGMRQEFIE</sequence>
<dbReference type="InterPro" id="IPR029063">
    <property type="entry name" value="SAM-dependent_MTases_sf"/>
</dbReference>
<dbReference type="GO" id="GO:0032259">
    <property type="term" value="P:methylation"/>
    <property type="evidence" value="ECO:0007669"/>
    <property type="project" value="UniProtKB-KW"/>
</dbReference>
<protein>
    <recommendedName>
        <fullName evidence="5">phosphoethanolamine N-methyltransferase</fullName>
        <ecNumber evidence="5">2.1.1.103</ecNumber>
    </recommendedName>
</protein>
<evidence type="ECO:0000256" key="5">
    <source>
        <dbReference type="ARBA" id="ARBA00035674"/>
    </source>
</evidence>
<evidence type="ECO:0000256" key="4">
    <source>
        <dbReference type="ARBA" id="ARBA00022679"/>
    </source>
</evidence>
<comment type="catalytic activity">
    <reaction evidence="6">
        <text>N,N-dimethylethanolamine phosphate + S-adenosyl-L-methionine = phosphocholine + S-adenosyl-L-homocysteine + H(+)</text>
        <dbReference type="Rhea" id="RHEA:25325"/>
        <dbReference type="ChEBI" id="CHEBI:15378"/>
        <dbReference type="ChEBI" id="CHEBI:57856"/>
        <dbReference type="ChEBI" id="CHEBI:58641"/>
        <dbReference type="ChEBI" id="CHEBI:59789"/>
        <dbReference type="ChEBI" id="CHEBI:295975"/>
        <dbReference type="EC" id="2.1.1.103"/>
    </reaction>
    <physiologicalReaction direction="left-to-right" evidence="6">
        <dbReference type="Rhea" id="RHEA:25326"/>
    </physiologicalReaction>
</comment>
<dbReference type="EMBL" id="AHAT01032787">
    <property type="status" value="NOT_ANNOTATED_CDS"/>
    <property type="molecule type" value="Genomic_DNA"/>
</dbReference>
<dbReference type="EMBL" id="AHAT01032785">
    <property type="status" value="NOT_ANNOTATED_CDS"/>
    <property type="molecule type" value="Genomic_DNA"/>
</dbReference>
<reference evidence="10" key="2">
    <citation type="submission" date="2025-08" db="UniProtKB">
        <authorList>
            <consortium name="Ensembl"/>
        </authorList>
    </citation>
    <scope>IDENTIFICATION</scope>
</reference>
<evidence type="ECO:0000256" key="2">
    <source>
        <dbReference type="ARBA" id="ARBA00005189"/>
    </source>
</evidence>
<dbReference type="Bgee" id="ENSLOCG00000002703">
    <property type="expression patterns" value="Expressed in liver and 13 other cell types or tissues"/>
</dbReference>
<dbReference type="Pfam" id="PF13649">
    <property type="entry name" value="Methyltransf_25"/>
    <property type="match status" value="1"/>
</dbReference>
<dbReference type="AlphaFoldDB" id="W5M481"/>
<evidence type="ECO:0000313" key="11">
    <source>
        <dbReference type="Proteomes" id="UP000018468"/>
    </source>
</evidence>
<dbReference type="EMBL" id="AHAT01032786">
    <property type="status" value="NOT_ANNOTATED_CDS"/>
    <property type="molecule type" value="Genomic_DNA"/>
</dbReference>
<dbReference type="EMBL" id="AHAT01032789">
    <property type="status" value="NOT_ANNOTATED_CDS"/>
    <property type="molecule type" value="Genomic_DNA"/>
</dbReference>
<dbReference type="Ensembl" id="ENSLOCT00000003196.1">
    <property type="protein sequence ID" value="ENSLOCP00000003189.1"/>
    <property type="gene ID" value="ENSLOCG00000002703.1"/>
</dbReference>
<reference evidence="10" key="3">
    <citation type="submission" date="2025-09" db="UniProtKB">
        <authorList>
            <consortium name="Ensembl"/>
        </authorList>
    </citation>
    <scope>IDENTIFICATION</scope>
</reference>
<evidence type="ECO:0000259" key="9">
    <source>
        <dbReference type="Pfam" id="PF13649"/>
    </source>
</evidence>
<dbReference type="EMBL" id="AHAT01032780">
    <property type="status" value="NOT_ANNOTATED_CDS"/>
    <property type="molecule type" value="Genomic_DNA"/>
</dbReference>
<dbReference type="Gene3D" id="3.40.50.150">
    <property type="entry name" value="Vaccinia Virus protein VP39"/>
    <property type="match status" value="2"/>
</dbReference>
<dbReference type="InParanoid" id="W5M481"/>
<dbReference type="EC" id="2.1.1.103" evidence="5"/>
<accession>W5M481</accession>
<comment type="catalytic activity">
    <reaction evidence="7">
        <text>phosphoethanolamine + S-adenosyl-L-methionine = N-methylethanolamine phosphate + S-adenosyl-L-homocysteine + H(+)</text>
        <dbReference type="Rhea" id="RHEA:20365"/>
        <dbReference type="ChEBI" id="CHEBI:15378"/>
        <dbReference type="ChEBI" id="CHEBI:57781"/>
        <dbReference type="ChEBI" id="CHEBI:57856"/>
        <dbReference type="ChEBI" id="CHEBI:58190"/>
        <dbReference type="ChEBI" id="CHEBI:59789"/>
        <dbReference type="EC" id="2.1.1.103"/>
    </reaction>
    <physiologicalReaction direction="left-to-right" evidence="7">
        <dbReference type="Rhea" id="RHEA:20366"/>
    </physiologicalReaction>
</comment>
<dbReference type="EMBL" id="AHAT01032782">
    <property type="status" value="NOT_ANNOTATED_CDS"/>
    <property type="molecule type" value="Genomic_DNA"/>
</dbReference>
<dbReference type="GO" id="GO:0000234">
    <property type="term" value="F:phosphoethanolamine N-methyltransferase activity"/>
    <property type="evidence" value="ECO:0007669"/>
    <property type="project" value="UniProtKB-EC"/>
</dbReference>